<evidence type="ECO:0000313" key="1">
    <source>
        <dbReference type="EMBL" id="ONH95964.1"/>
    </source>
</evidence>
<name>A0A251NCH8_PRUPE</name>
<gene>
    <name evidence="1" type="ORF">PRUPE_7G098600</name>
</gene>
<proteinExistence type="predicted"/>
<dbReference type="Gramene" id="ONH95964">
    <property type="protein sequence ID" value="ONH95964"/>
    <property type="gene ID" value="PRUPE_7G098600"/>
</dbReference>
<organism evidence="1 2">
    <name type="scientific">Prunus persica</name>
    <name type="common">Peach</name>
    <name type="synonym">Amygdalus persica</name>
    <dbReference type="NCBI Taxonomy" id="3760"/>
    <lineage>
        <taxon>Eukaryota</taxon>
        <taxon>Viridiplantae</taxon>
        <taxon>Streptophyta</taxon>
        <taxon>Embryophyta</taxon>
        <taxon>Tracheophyta</taxon>
        <taxon>Spermatophyta</taxon>
        <taxon>Magnoliopsida</taxon>
        <taxon>eudicotyledons</taxon>
        <taxon>Gunneridae</taxon>
        <taxon>Pentapetalae</taxon>
        <taxon>rosids</taxon>
        <taxon>fabids</taxon>
        <taxon>Rosales</taxon>
        <taxon>Rosaceae</taxon>
        <taxon>Amygdaloideae</taxon>
        <taxon>Amygdaleae</taxon>
        <taxon>Prunus</taxon>
    </lineage>
</organism>
<dbReference type="Proteomes" id="UP000006882">
    <property type="component" value="Chromosome G7"/>
</dbReference>
<accession>A0A251NCH8</accession>
<reference evidence="1 2" key="1">
    <citation type="journal article" date="2013" name="Nat. Genet.">
        <title>The high-quality draft genome of peach (Prunus persica) identifies unique patterns of genetic diversity, domestication and genome evolution.</title>
        <authorList>
            <consortium name="International Peach Genome Initiative"/>
            <person name="Verde I."/>
            <person name="Abbott A.G."/>
            <person name="Scalabrin S."/>
            <person name="Jung S."/>
            <person name="Shu S."/>
            <person name="Marroni F."/>
            <person name="Zhebentyayeva T."/>
            <person name="Dettori M.T."/>
            <person name="Grimwood J."/>
            <person name="Cattonaro F."/>
            <person name="Zuccolo A."/>
            <person name="Rossini L."/>
            <person name="Jenkins J."/>
            <person name="Vendramin E."/>
            <person name="Meisel L.A."/>
            <person name="Decroocq V."/>
            <person name="Sosinski B."/>
            <person name="Prochnik S."/>
            <person name="Mitros T."/>
            <person name="Policriti A."/>
            <person name="Cipriani G."/>
            <person name="Dondini L."/>
            <person name="Ficklin S."/>
            <person name="Goodstein D.M."/>
            <person name="Xuan P."/>
            <person name="Del Fabbro C."/>
            <person name="Aramini V."/>
            <person name="Copetti D."/>
            <person name="Gonzalez S."/>
            <person name="Horner D.S."/>
            <person name="Falchi R."/>
            <person name="Lucas S."/>
            <person name="Mica E."/>
            <person name="Maldonado J."/>
            <person name="Lazzari B."/>
            <person name="Bielenberg D."/>
            <person name="Pirona R."/>
            <person name="Miculan M."/>
            <person name="Barakat A."/>
            <person name="Testolin R."/>
            <person name="Stella A."/>
            <person name="Tartarini S."/>
            <person name="Tonutti P."/>
            <person name="Arus P."/>
            <person name="Orellana A."/>
            <person name="Wells C."/>
            <person name="Main D."/>
            <person name="Vizzotto G."/>
            <person name="Silva H."/>
            <person name="Salamini F."/>
            <person name="Schmutz J."/>
            <person name="Morgante M."/>
            <person name="Rokhsar D.S."/>
        </authorList>
    </citation>
    <scope>NUCLEOTIDE SEQUENCE [LARGE SCALE GENOMIC DNA]</scope>
    <source>
        <strain evidence="2">cv. Nemared</strain>
    </source>
</reference>
<sequence length="120" mass="13582">MQFSSMSTDIAKLQASVTLLVDHITASIPEPSSTFVVLSGSFTPSPQASLLPIHLLISSSQATQAFHHLLWGRLWFSPNQFFLRDPHPNHIIPNIRWVLLWWTPLSLPHRSDHTNITSYT</sequence>
<dbReference type="AlphaFoldDB" id="A0A251NCH8"/>
<protein>
    <submittedName>
        <fullName evidence="1">Uncharacterized protein</fullName>
    </submittedName>
</protein>
<evidence type="ECO:0000313" key="2">
    <source>
        <dbReference type="Proteomes" id="UP000006882"/>
    </source>
</evidence>
<dbReference type="EMBL" id="CM007657">
    <property type="protein sequence ID" value="ONH95964.1"/>
    <property type="molecule type" value="Genomic_DNA"/>
</dbReference>
<keyword evidence="2" id="KW-1185">Reference proteome</keyword>